<dbReference type="STRING" id="933059.SAMN04488103_10295"/>
<keyword evidence="4" id="KW-1185">Reference proteome</keyword>
<dbReference type="Proteomes" id="UP000198761">
    <property type="component" value="Unassembled WGS sequence"/>
</dbReference>
<feature type="chain" id="PRO_5011691786" evidence="1">
    <location>
        <begin position="26"/>
        <end position="156"/>
    </location>
</feature>
<dbReference type="InterPro" id="IPR036754">
    <property type="entry name" value="YbaK/aa-tRNA-synt-asso_dom_sf"/>
</dbReference>
<evidence type="ECO:0000313" key="4">
    <source>
        <dbReference type="Proteomes" id="UP000198761"/>
    </source>
</evidence>
<dbReference type="RefSeq" id="WP_091297492.1">
    <property type="nucleotide sequence ID" value="NZ_FOCE01000002.1"/>
</dbReference>
<dbReference type="EMBL" id="FOCE01000002">
    <property type="protein sequence ID" value="SEM79368.1"/>
    <property type="molecule type" value="Genomic_DNA"/>
</dbReference>
<dbReference type="GO" id="GO:0002161">
    <property type="term" value="F:aminoacyl-tRNA deacylase activity"/>
    <property type="evidence" value="ECO:0007669"/>
    <property type="project" value="InterPro"/>
</dbReference>
<dbReference type="CDD" id="cd04333">
    <property type="entry name" value="ProX_deacylase"/>
    <property type="match status" value="1"/>
</dbReference>
<proteinExistence type="predicted"/>
<keyword evidence="1" id="KW-0732">Signal</keyword>
<dbReference type="PANTHER" id="PTHR30411:SF1">
    <property type="entry name" value="CYTOPLASMIC PROTEIN"/>
    <property type="match status" value="1"/>
</dbReference>
<sequence length="156" mass="15949">MSKSLARVIAALQAAGIASTPLEMAAETRTAPQAAAAAGCALDQIVKSILFAGETSGRLFLFLTAGGNQVDPAKASALAGESLGRADARQVRAVTGFAIGGVSPIGHLTPSPEFFDPRLLDFPQVWGAAGTPRHIFPIAPQDLLRLTGATLAPFTA</sequence>
<feature type="domain" description="YbaK/aminoacyl-tRNA synthetase-associated" evidence="2">
    <location>
        <begin position="27"/>
        <end position="146"/>
    </location>
</feature>
<feature type="signal peptide" evidence="1">
    <location>
        <begin position="1"/>
        <end position="25"/>
    </location>
</feature>
<dbReference type="OrthoDB" id="9798760at2"/>
<dbReference type="PANTHER" id="PTHR30411">
    <property type="entry name" value="CYTOPLASMIC PROTEIN"/>
    <property type="match status" value="1"/>
</dbReference>
<name>A0A1H8BBJ0_9RHOB</name>
<dbReference type="SUPFAM" id="SSF55826">
    <property type="entry name" value="YbaK/ProRS associated domain"/>
    <property type="match status" value="1"/>
</dbReference>
<dbReference type="Pfam" id="PF04073">
    <property type="entry name" value="tRNA_edit"/>
    <property type="match status" value="1"/>
</dbReference>
<evidence type="ECO:0000313" key="3">
    <source>
        <dbReference type="EMBL" id="SEM79368.1"/>
    </source>
</evidence>
<accession>A0A1H8BBJ0</accession>
<dbReference type="InterPro" id="IPR007214">
    <property type="entry name" value="YbaK/aa-tRNA-synth-assoc-dom"/>
</dbReference>
<reference evidence="3 4" key="1">
    <citation type="submission" date="2016-10" db="EMBL/GenBank/DDBJ databases">
        <authorList>
            <person name="de Groot N.N."/>
        </authorList>
    </citation>
    <scope>NUCLEOTIDE SEQUENCE [LARGE SCALE GENOMIC DNA]</scope>
    <source>
        <strain evidence="3 4">DSM 3857</strain>
    </source>
</reference>
<protein>
    <submittedName>
        <fullName evidence="3">Cys-tRNA(Pro) deacylase, prolyl-tRNA editing enzyme YbaK/EbsC</fullName>
    </submittedName>
</protein>
<dbReference type="AlphaFoldDB" id="A0A1H8BBJ0"/>
<evidence type="ECO:0000259" key="2">
    <source>
        <dbReference type="Pfam" id="PF04073"/>
    </source>
</evidence>
<evidence type="ECO:0000256" key="1">
    <source>
        <dbReference type="SAM" id="SignalP"/>
    </source>
</evidence>
<dbReference type="Gene3D" id="3.90.960.10">
    <property type="entry name" value="YbaK/aminoacyl-tRNA synthetase-associated domain"/>
    <property type="match status" value="1"/>
</dbReference>
<organism evidence="3 4">
    <name type="scientific">Gemmobacter aquatilis</name>
    <dbReference type="NCBI Taxonomy" id="933059"/>
    <lineage>
        <taxon>Bacteria</taxon>
        <taxon>Pseudomonadati</taxon>
        <taxon>Pseudomonadota</taxon>
        <taxon>Alphaproteobacteria</taxon>
        <taxon>Rhodobacterales</taxon>
        <taxon>Paracoccaceae</taxon>
        <taxon>Gemmobacter</taxon>
    </lineage>
</organism>
<gene>
    <name evidence="3" type="ORF">SAMN04488103_10295</name>
</gene>